<evidence type="ECO:0000256" key="1">
    <source>
        <dbReference type="SAM" id="MobiDB-lite"/>
    </source>
</evidence>
<feature type="region of interest" description="Disordered" evidence="1">
    <location>
        <begin position="238"/>
        <end position="262"/>
    </location>
</feature>
<organism evidence="2 3">
    <name type="scientific">Fusarium oxysporum</name>
    <name type="common">Fusarium vascular wilt</name>
    <dbReference type="NCBI Taxonomy" id="5507"/>
    <lineage>
        <taxon>Eukaryota</taxon>
        <taxon>Fungi</taxon>
        <taxon>Dikarya</taxon>
        <taxon>Ascomycota</taxon>
        <taxon>Pezizomycotina</taxon>
        <taxon>Sordariomycetes</taxon>
        <taxon>Hypocreomycetidae</taxon>
        <taxon>Hypocreales</taxon>
        <taxon>Nectriaceae</taxon>
        <taxon>Fusarium</taxon>
        <taxon>Fusarium oxysporum species complex</taxon>
    </lineage>
</organism>
<evidence type="ECO:0000313" key="3">
    <source>
        <dbReference type="Proteomes" id="UP000219369"/>
    </source>
</evidence>
<sequence>MPGDTLTTPHLYRDSYITITKLPIEKSTSSSSLQNWSLYESFRKTSHCSHLARWDEEYIDLIDETPRKPLQDVKEDVKKLLRYLFSSLPSQKGDSKAHHGSHRYISPNFIPTSLRNKRRARSGLLWRDTPHNPPLGTHAVPVKITYTSRQESEFQVVQRQWGESRTIQTSSNESLKPALRRHAHHRSSTKPAHSKTVRFKNDLEHVCRFCQTDSSLAISANLTIISDHSGDRFILSSMTSDPPDEHPRISRGNSLSAFREML</sequence>
<dbReference type="EMBL" id="FMJY01000007">
    <property type="protein sequence ID" value="SCO88898.1"/>
    <property type="molecule type" value="Genomic_DNA"/>
</dbReference>
<reference evidence="3" key="1">
    <citation type="submission" date="2016-09" db="EMBL/GenBank/DDBJ databases">
        <authorList>
            <person name="Guldener U."/>
        </authorList>
    </citation>
    <scope>NUCLEOTIDE SEQUENCE [LARGE SCALE GENOMIC DNA]</scope>
    <source>
        <strain evidence="3">V64-1</strain>
    </source>
</reference>
<protein>
    <submittedName>
        <fullName evidence="2">Uncharacterized protein</fullName>
    </submittedName>
</protein>
<dbReference type="OrthoDB" id="5090780at2759"/>
<evidence type="ECO:0000313" key="2">
    <source>
        <dbReference type="EMBL" id="SCO88898.1"/>
    </source>
</evidence>
<accession>A0A2H3TJP3</accession>
<dbReference type="Proteomes" id="UP000219369">
    <property type="component" value="Unassembled WGS sequence"/>
</dbReference>
<dbReference type="AlphaFoldDB" id="A0A2H3TJP3"/>
<gene>
    <name evidence="2" type="ORF">FRV6_13026</name>
</gene>
<proteinExistence type="predicted"/>
<name>A0A2H3TJP3_FUSOX</name>